<sequence>MISLRNHVVSLAAVFLALALGVVLGSTAISGRLLSGLSDDKSNLGKQVTDLEAQRNALQGKLTDADRFALSVGPLAVRGALEGKSVVMVTTADVKPGDRDAMNGLLRSAGASITGELQLTEAFTDPTKADQLRGLCARMLPAGVQLPTASDPGTLAAGLIGPLLLLDRGSGKPQATADETSAALTGLAAGGYVRQGPGLHPAQLALVLTGGTLSGDSASDRSATVARFAVQLQRSGSGAVLAGRTGSADGSGALAVVRADGGGSAALSTVDDLDLPAGQVVSVLALREQAQGRSGRYGTAVNAQAPAPTSANG</sequence>
<keyword evidence="2" id="KW-1185">Reference proteome</keyword>
<proteinExistence type="predicted"/>
<dbReference type="Proteomes" id="UP000517916">
    <property type="component" value="Unassembled WGS sequence"/>
</dbReference>
<dbReference type="RefSeq" id="WP_025359687.1">
    <property type="nucleotide sequence ID" value="NZ_BAAABQ010000010.1"/>
</dbReference>
<organism evidence="1 2">
    <name type="scientific">Kutzneria viridogrisea</name>
    <dbReference type="NCBI Taxonomy" id="47990"/>
    <lineage>
        <taxon>Bacteria</taxon>
        <taxon>Bacillati</taxon>
        <taxon>Actinomycetota</taxon>
        <taxon>Actinomycetes</taxon>
        <taxon>Pseudonocardiales</taxon>
        <taxon>Pseudonocardiaceae</taxon>
        <taxon>Kutzneria</taxon>
    </lineage>
</organism>
<dbReference type="Pfam" id="PF11382">
    <property type="entry name" value="MctB"/>
    <property type="match status" value="1"/>
</dbReference>
<gene>
    <name evidence="1" type="ORF">BC739_002172</name>
</gene>
<protein>
    <recommendedName>
        <fullName evidence="3">Copper transport outer membrane protein MctB</fullName>
    </recommendedName>
</protein>
<dbReference type="InterPro" id="IPR021522">
    <property type="entry name" value="MctB"/>
</dbReference>
<evidence type="ECO:0000313" key="2">
    <source>
        <dbReference type="Proteomes" id="UP000517916"/>
    </source>
</evidence>
<comment type="caution">
    <text evidence="1">The sequence shown here is derived from an EMBL/GenBank/DDBJ whole genome shotgun (WGS) entry which is preliminary data.</text>
</comment>
<evidence type="ECO:0008006" key="3">
    <source>
        <dbReference type="Google" id="ProtNLM"/>
    </source>
</evidence>
<dbReference type="EMBL" id="JACJID010000002">
    <property type="protein sequence ID" value="MBA8924973.1"/>
    <property type="molecule type" value="Genomic_DNA"/>
</dbReference>
<evidence type="ECO:0000313" key="1">
    <source>
        <dbReference type="EMBL" id="MBA8924973.1"/>
    </source>
</evidence>
<accession>A0ABR6BDL9</accession>
<name>A0ABR6BDL9_9PSEU</name>
<reference evidence="1 2" key="1">
    <citation type="submission" date="2020-08" db="EMBL/GenBank/DDBJ databases">
        <title>Genomic Encyclopedia of Archaeal and Bacterial Type Strains, Phase II (KMG-II): from individual species to whole genera.</title>
        <authorList>
            <person name="Goeker M."/>
        </authorList>
    </citation>
    <scope>NUCLEOTIDE SEQUENCE [LARGE SCALE GENOMIC DNA]</scope>
    <source>
        <strain evidence="1 2">DSM 43850</strain>
    </source>
</reference>